<accession>A0A8S1RVJ4</accession>
<dbReference type="EMBL" id="CAJJDN010000354">
    <property type="protein sequence ID" value="CAD8130995.1"/>
    <property type="molecule type" value="Genomic_DNA"/>
</dbReference>
<dbReference type="AlphaFoldDB" id="A0A8S1RVJ4"/>
<gene>
    <name evidence="1" type="ORF">PSON_ATCC_30995.1.T3540007</name>
</gene>
<sequence length="140" mass="16879">MNKIRQNHCIVYYLQCILLLSDKNHDKNLKNLIQELHGKIQFNILLVQLIGKQHEVIDIENMSYHQLINLQNHWMLLQESILNMFYYHSQKSHQNISQINTLKKLKRFQEGLEYNDLAIQNNPEIADFYYSKYVENFITI</sequence>
<reference evidence="1" key="1">
    <citation type="submission" date="2021-01" db="EMBL/GenBank/DDBJ databases">
        <authorList>
            <consortium name="Genoscope - CEA"/>
            <person name="William W."/>
        </authorList>
    </citation>
    <scope>NUCLEOTIDE SEQUENCE</scope>
</reference>
<proteinExistence type="predicted"/>
<organism evidence="1 2">
    <name type="scientific">Paramecium sonneborni</name>
    <dbReference type="NCBI Taxonomy" id="65129"/>
    <lineage>
        <taxon>Eukaryota</taxon>
        <taxon>Sar</taxon>
        <taxon>Alveolata</taxon>
        <taxon>Ciliophora</taxon>
        <taxon>Intramacronucleata</taxon>
        <taxon>Oligohymenophorea</taxon>
        <taxon>Peniculida</taxon>
        <taxon>Parameciidae</taxon>
        <taxon>Paramecium</taxon>
    </lineage>
</organism>
<comment type="caution">
    <text evidence="1">The sequence shown here is derived from an EMBL/GenBank/DDBJ whole genome shotgun (WGS) entry which is preliminary data.</text>
</comment>
<name>A0A8S1RVJ4_9CILI</name>
<dbReference type="Proteomes" id="UP000692954">
    <property type="component" value="Unassembled WGS sequence"/>
</dbReference>
<evidence type="ECO:0000313" key="2">
    <source>
        <dbReference type="Proteomes" id="UP000692954"/>
    </source>
</evidence>
<protein>
    <submittedName>
        <fullName evidence="1">Uncharacterized protein</fullName>
    </submittedName>
</protein>
<keyword evidence="2" id="KW-1185">Reference proteome</keyword>
<evidence type="ECO:0000313" key="1">
    <source>
        <dbReference type="EMBL" id="CAD8130995.1"/>
    </source>
</evidence>